<sequence length="33" mass="3806">MLLNESELHHLQTHMHTLRSKINVHVISASPEC</sequence>
<dbReference type="EMBL" id="GBXM01084057">
    <property type="protein sequence ID" value="JAH24520.1"/>
    <property type="molecule type" value="Transcribed_RNA"/>
</dbReference>
<protein>
    <submittedName>
        <fullName evidence="1">Uncharacterized protein</fullName>
    </submittedName>
</protein>
<proteinExistence type="predicted"/>
<reference evidence="1" key="2">
    <citation type="journal article" date="2015" name="Fish Shellfish Immunol.">
        <title>Early steps in the European eel (Anguilla anguilla)-Vibrio vulnificus interaction in the gills: Role of the RtxA13 toxin.</title>
        <authorList>
            <person name="Callol A."/>
            <person name="Pajuelo D."/>
            <person name="Ebbesson L."/>
            <person name="Teles M."/>
            <person name="MacKenzie S."/>
            <person name="Amaro C."/>
        </authorList>
    </citation>
    <scope>NUCLEOTIDE SEQUENCE</scope>
</reference>
<accession>A0A0E9R7R7</accession>
<organism evidence="1">
    <name type="scientific">Anguilla anguilla</name>
    <name type="common">European freshwater eel</name>
    <name type="synonym">Muraena anguilla</name>
    <dbReference type="NCBI Taxonomy" id="7936"/>
    <lineage>
        <taxon>Eukaryota</taxon>
        <taxon>Metazoa</taxon>
        <taxon>Chordata</taxon>
        <taxon>Craniata</taxon>
        <taxon>Vertebrata</taxon>
        <taxon>Euteleostomi</taxon>
        <taxon>Actinopterygii</taxon>
        <taxon>Neopterygii</taxon>
        <taxon>Teleostei</taxon>
        <taxon>Anguilliformes</taxon>
        <taxon>Anguillidae</taxon>
        <taxon>Anguilla</taxon>
    </lineage>
</organism>
<reference evidence="1" key="1">
    <citation type="submission" date="2014-11" db="EMBL/GenBank/DDBJ databases">
        <authorList>
            <person name="Amaro Gonzalez C."/>
        </authorList>
    </citation>
    <scope>NUCLEOTIDE SEQUENCE</scope>
</reference>
<dbReference type="AlphaFoldDB" id="A0A0E9R7R7"/>
<evidence type="ECO:0000313" key="1">
    <source>
        <dbReference type="EMBL" id="JAH24520.1"/>
    </source>
</evidence>
<name>A0A0E9R7R7_ANGAN</name>